<protein>
    <submittedName>
        <fullName evidence="1">Uncharacterized protein</fullName>
    </submittedName>
</protein>
<accession>A0AA35W8H6</accession>
<comment type="caution">
    <text evidence="1">The sequence shown here is derived from an EMBL/GenBank/DDBJ whole genome shotgun (WGS) entry which is preliminary data.</text>
</comment>
<dbReference type="EMBL" id="CASHTH010001085">
    <property type="protein sequence ID" value="CAI8011184.1"/>
    <property type="molecule type" value="Genomic_DNA"/>
</dbReference>
<dbReference type="Proteomes" id="UP001174909">
    <property type="component" value="Unassembled WGS sequence"/>
</dbReference>
<sequence length="44" mass="5190">MRGDFKEVHIIQKLNCRTRQTDLNATLQALLKPPNLRVFIGRRK</sequence>
<dbReference type="AlphaFoldDB" id="A0AA35W8H6"/>
<evidence type="ECO:0000313" key="2">
    <source>
        <dbReference type="Proteomes" id="UP001174909"/>
    </source>
</evidence>
<gene>
    <name evidence="1" type="ORF">GBAR_LOCUS7260</name>
</gene>
<proteinExistence type="predicted"/>
<keyword evidence="2" id="KW-1185">Reference proteome</keyword>
<name>A0AA35W8H6_GEOBA</name>
<organism evidence="1 2">
    <name type="scientific">Geodia barretti</name>
    <name type="common">Barrett's horny sponge</name>
    <dbReference type="NCBI Taxonomy" id="519541"/>
    <lineage>
        <taxon>Eukaryota</taxon>
        <taxon>Metazoa</taxon>
        <taxon>Porifera</taxon>
        <taxon>Demospongiae</taxon>
        <taxon>Heteroscleromorpha</taxon>
        <taxon>Tetractinellida</taxon>
        <taxon>Astrophorina</taxon>
        <taxon>Geodiidae</taxon>
        <taxon>Geodia</taxon>
    </lineage>
</organism>
<reference evidence="1" key="1">
    <citation type="submission" date="2023-03" db="EMBL/GenBank/DDBJ databases">
        <authorList>
            <person name="Steffen K."/>
            <person name="Cardenas P."/>
        </authorList>
    </citation>
    <scope>NUCLEOTIDE SEQUENCE</scope>
</reference>
<evidence type="ECO:0000313" key="1">
    <source>
        <dbReference type="EMBL" id="CAI8011184.1"/>
    </source>
</evidence>